<evidence type="ECO:0000313" key="1">
    <source>
        <dbReference type="EMBL" id="GMF19979.1"/>
    </source>
</evidence>
<comment type="caution">
    <text evidence="1">The sequence shown here is derived from an EMBL/GenBank/DDBJ whole genome shotgun (WGS) entry which is preliminary data.</text>
</comment>
<dbReference type="AlphaFoldDB" id="A0A9W6TUN4"/>
<dbReference type="OrthoDB" id="155775at2759"/>
<protein>
    <submittedName>
        <fullName evidence="1">Unnamed protein product</fullName>
    </submittedName>
</protein>
<gene>
    <name evidence="1" type="ORF">Plil01_000770500</name>
</gene>
<reference evidence="1" key="1">
    <citation type="submission" date="2023-04" db="EMBL/GenBank/DDBJ databases">
        <title>Phytophthora lilii NBRC 32176.</title>
        <authorList>
            <person name="Ichikawa N."/>
            <person name="Sato H."/>
            <person name="Tonouchi N."/>
        </authorList>
    </citation>
    <scope>NUCLEOTIDE SEQUENCE</scope>
    <source>
        <strain evidence="1">NBRC 32176</strain>
    </source>
</reference>
<dbReference type="PANTHER" id="PTHR22538">
    <property type="entry name" value="CILIA- AND FLAGELLA-ASSOCIATED PROTEIN 74"/>
    <property type="match status" value="1"/>
</dbReference>
<accession>A0A9W6TUN4</accession>
<organism evidence="1 2">
    <name type="scientific">Phytophthora lilii</name>
    <dbReference type="NCBI Taxonomy" id="2077276"/>
    <lineage>
        <taxon>Eukaryota</taxon>
        <taxon>Sar</taxon>
        <taxon>Stramenopiles</taxon>
        <taxon>Oomycota</taxon>
        <taxon>Peronosporomycetes</taxon>
        <taxon>Peronosporales</taxon>
        <taxon>Peronosporaceae</taxon>
        <taxon>Phytophthora</taxon>
    </lineage>
</organism>
<keyword evidence="2" id="KW-1185">Reference proteome</keyword>
<dbReference type="EMBL" id="BSXW01000360">
    <property type="protein sequence ID" value="GMF19979.1"/>
    <property type="molecule type" value="Genomic_DNA"/>
</dbReference>
<dbReference type="PANTHER" id="PTHR22538:SF1">
    <property type="entry name" value="VWFD DOMAIN-CONTAINING PROTEIN"/>
    <property type="match status" value="1"/>
</dbReference>
<evidence type="ECO:0000313" key="2">
    <source>
        <dbReference type="Proteomes" id="UP001165083"/>
    </source>
</evidence>
<sequence>MRLRSRQVPMPLARRALFYQNDHLASDDLNAAYTLAQEAYRGNVSAAMCSNGYAGVLSKYQAYLYLAGKVVPHKSPENDGFVEYQACTLGLDESLFGTSYKDKFYKPQLNHADTGFITGGGYFKDSQKPIKWFECLL</sequence>
<proteinExistence type="predicted"/>
<dbReference type="Proteomes" id="UP001165083">
    <property type="component" value="Unassembled WGS sequence"/>
</dbReference>
<name>A0A9W6TUN4_9STRA</name>